<feature type="compositionally biased region" description="Acidic residues" evidence="1">
    <location>
        <begin position="509"/>
        <end position="519"/>
    </location>
</feature>
<keyword evidence="3" id="KW-1185">Reference proteome</keyword>
<gene>
    <name evidence="2" type="ORF">QCA50_016129</name>
</gene>
<evidence type="ECO:0000313" key="2">
    <source>
        <dbReference type="EMBL" id="KAK7680819.1"/>
    </source>
</evidence>
<feature type="region of interest" description="Disordered" evidence="1">
    <location>
        <begin position="486"/>
        <end position="519"/>
    </location>
</feature>
<protein>
    <submittedName>
        <fullName evidence="2">Uncharacterized protein</fullName>
    </submittedName>
</protein>
<proteinExistence type="predicted"/>
<feature type="region of interest" description="Disordered" evidence="1">
    <location>
        <begin position="36"/>
        <end position="167"/>
    </location>
</feature>
<accession>A0AAW0FMP6</accession>
<reference evidence="2 3" key="1">
    <citation type="submission" date="2022-09" db="EMBL/GenBank/DDBJ databases">
        <authorList>
            <person name="Palmer J.M."/>
        </authorList>
    </citation>
    <scope>NUCLEOTIDE SEQUENCE [LARGE SCALE GENOMIC DNA]</scope>
    <source>
        <strain evidence="2 3">DSM 7382</strain>
    </source>
</reference>
<name>A0AAW0FMP6_9APHY</name>
<comment type="caution">
    <text evidence="2">The sequence shown here is derived from an EMBL/GenBank/DDBJ whole genome shotgun (WGS) entry which is preliminary data.</text>
</comment>
<evidence type="ECO:0000256" key="1">
    <source>
        <dbReference type="SAM" id="MobiDB-lite"/>
    </source>
</evidence>
<dbReference type="AlphaFoldDB" id="A0AAW0FMP6"/>
<dbReference type="EMBL" id="JASBNA010000046">
    <property type="protein sequence ID" value="KAK7680819.1"/>
    <property type="molecule type" value="Genomic_DNA"/>
</dbReference>
<sequence length="519" mass="58217">MASLATLPSGFLNLFTSEQHAALQLLLAGQITIQRDGPQGNPYPQLRGQQSGPNTQVPSNRRGPPTRAGSLEEPSTHRRREDPAQTPDGVIDPALRAVTRPEPADDAALSSEGERDPSEATQSRRLHARVRGRGASTAVKRAHLRARRQSPSDGDEADDEADHIGPLKDLDDLNLVSLLAKSGTLSKKHKEYKNEISRDARMVMRELVGITPKDPWPRWSEGMTQRKDSSSGLPLLTPHFEGAVNHPVNANFLRRVAKKVCEQYKTEDGAPSFIRDKTIRVDYKTVYTLAQKSWSGFKKVALAQWDQEKAAKEALRSAEARREARRFEKSTRLQGAAKRYQELYDFDPTDLVAKEWLSDELSGPEHGSGETHEEWQTRVIQATSFKDEPAVREQIKFLEVVKPAWRSKKYQTMIEKLYDLWWESLSATDKFNRHFRVRTKRVYNASIPKAAPWDFMIDGDWYAANCERPDNQFLLADWMTYGNPEGYLDPDAEVNPDAEATGEGAGEGAEGDAAGEDAN</sequence>
<feature type="compositionally biased region" description="Basic and acidic residues" evidence="1">
    <location>
        <begin position="74"/>
        <end position="83"/>
    </location>
</feature>
<organism evidence="2 3">
    <name type="scientific">Cerrena zonata</name>
    <dbReference type="NCBI Taxonomy" id="2478898"/>
    <lineage>
        <taxon>Eukaryota</taxon>
        <taxon>Fungi</taxon>
        <taxon>Dikarya</taxon>
        <taxon>Basidiomycota</taxon>
        <taxon>Agaricomycotina</taxon>
        <taxon>Agaricomycetes</taxon>
        <taxon>Polyporales</taxon>
        <taxon>Cerrenaceae</taxon>
        <taxon>Cerrena</taxon>
    </lineage>
</organism>
<evidence type="ECO:0000313" key="3">
    <source>
        <dbReference type="Proteomes" id="UP001385951"/>
    </source>
</evidence>
<dbReference type="Proteomes" id="UP001385951">
    <property type="component" value="Unassembled WGS sequence"/>
</dbReference>
<feature type="compositionally biased region" description="Polar residues" evidence="1">
    <location>
        <begin position="47"/>
        <end position="59"/>
    </location>
</feature>